<dbReference type="EMBL" id="LBIC01000009">
    <property type="protein sequence ID" value="KKW90658.1"/>
    <property type="molecule type" value="Genomic_DNA"/>
</dbReference>
<accession>A0A0M3AL22</accession>
<proteinExistence type="predicted"/>
<dbReference type="AlphaFoldDB" id="A0A0M3AL22"/>
<dbReference type="RefSeq" id="WP_046765158.1">
    <property type="nucleotide sequence ID" value="NZ_LBIC01000009.1"/>
</dbReference>
<dbReference type="InterPro" id="IPR009492">
    <property type="entry name" value="TniQ"/>
</dbReference>
<dbReference type="Pfam" id="PF06527">
    <property type="entry name" value="TniQ"/>
    <property type="match status" value="1"/>
</dbReference>
<gene>
    <name evidence="2" type="ORF">YP76_19020</name>
</gene>
<keyword evidence="3" id="KW-1185">Reference proteome</keyword>
<protein>
    <recommendedName>
        <fullName evidence="1">TniQ domain-containing protein</fullName>
    </recommendedName>
</protein>
<feature type="domain" description="TniQ" evidence="1">
    <location>
        <begin position="11"/>
        <end position="140"/>
    </location>
</feature>
<comment type="caution">
    <text evidence="2">The sequence shown here is derived from an EMBL/GenBank/DDBJ whole genome shotgun (WGS) entry which is preliminary data.</text>
</comment>
<sequence>MSGRDIEPLAFRVKPLPEECFESWLRRLAECHDTTPKALFRHLGIDAALADRDLASSAAGAAEPRHAMVERLAWATMVPEKAISGTFVGCPKADLLPLPLRSIGCAQCWRDWLASAEPWRIERSWILRVTACCETHALLLTDLRGIMVRGHGNAARQLLEENVDRTRAQMARFTLVKTRLAWNGTIARAHVRGSDPSFGAMPARYRAALVGNCFHIAPARHLLLAALHSKDGLQAGQWEQIFGFTTRPGRGAPTGRARGASGPKLPDLAKTIARIGLRQLERKCRELGKVCKRLERAKENYSFVHWQGVWRKGRAALAHEVSLRRAAEMAGGEISAQTCLRGFQEALVYLQEAGLADGTDPVARCDGDRWDDCHEDVHRLRARLAACFADPDFRVLLHLPSLPVGFDALEGTQCLAPIQMKAAAFLTGLTFKGA</sequence>
<dbReference type="PATRIC" id="fig|56193.3.peg.4004"/>
<organism evidence="2 3">
    <name type="scientific">Sphingobium chungbukense</name>
    <dbReference type="NCBI Taxonomy" id="56193"/>
    <lineage>
        <taxon>Bacteria</taxon>
        <taxon>Pseudomonadati</taxon>
        <taxon>Pseudomonadota</taxon>
        <taxon>Alphaproteobacteria</taxon>
        <taxon>Sphingomonadales</taxon>
        <taxon>Sphingomonadaceae</taxon>
        <taxon>Sphingobium</taxon>
    </lineage>
</organism>
<dbReference type="Proteomes" id="UP000033874">
    <property type="component" value="Unassembled WGS sequence"/>
</dbReference>
<evidence type="ECO:0000313" key="3">
    <source>
        <dbReference type="Proteomes" id="UP000033874"/>
    </source>
</evidence>
<reference evidence="2 3" key="1">
    <citation type="submission" date="2015-04" db="EMBL/GenBank/DDBJ databases">
        <title>Genome sequence of aromatic hydrocarbons-degrading Sphingobium chungbukense DJ77.</title>
        <authorList>
            <person name="Kim Y.-C."/>
            <person name="Chae J.-C."/>
        </authorList>
    </citation>
    <scope>NUCLEOTIDE SEQUENCE [LARGE SCALE GENOMIC DNA]</scope>
    <source>
        <strain evidence="2 3">DJ77</strain>
    </source>
</reference>
<name>A0A0M3AL22_9SPHN</name>
<evidence type="ECO:0000313" key="2">
    <source>
        <dbReference type="EMBL" id="KKW90658.1"/>
    </source>
</evidence>
<evidence type="ECO:0000259" key="1">
    <source>
        <dbReference type="Pfam" id="PF06527"/>
    </source>
</evidence>
<dbReference type="STRING" id="56193.YP76_19020"/>